<keyword evidence="9 14" id="KW-0472">Membrane</keyword>
<feature type="coiled-coil region" evidence="12">
    <location>
        <begin position="1201"/>
        <end position="1228"/>
    </location>
</feature>
<evidence type="ECO:0000256" key="7">
    <source>
        <dbReference type="ARBA" id="ARBA00023006"/>
    </source>
</evidence>
<keyword evidence="17" id="KW-1185">Reference proteome</keyword>
<dbReference type="PROSITE" id="PS50195">
    <property type="entry name" value="PX"/>
    <property type="match status" value="1"/>
</dbReference>
<dbReference type="GO" id="GO:0010008">
    <property type="term" value="C:endosome membrane"/>
    <property type="evidence" value="ECO:0007669"/>
    <property type="project" value="UniProtKB-SubCell"/>
</dbReference>
<dbReference type="PANTHER" id="PTHR45949:SF2">
    <property type="entry name" value="SORTING NEXIN-4"/>
    <property type="match status" value="1"/>
</dbReference>
<dbReference type="Gene3D" id="3.30.1520.10">
    <property type="entry name" value="Phox-like domain"/>
    <property type="match status" value="1"/>
</dbReference>
<dbReference type="Proteomes" id="UP000286045">
    <property type="component" value="Unassembled WGS sequence"/>
</dbReference>
<feature type="transmembrane region" description="Helical" evidence="14">
    <location>
        <begin position="155"/>
        <end position="177"/>
    </location>
</feature>
<feature type="transmembrane region" description="Helical" evidence="14">
    <location>
        <begin position="79"/>
        <end position="104"/>
    </location>
</feature>
<dbReference type="SUPFAM" id="SSF64268">
    <property type="entry name" value="PX domain"/>
    <property type="match status" value="1"/>
</dbReference>
<feature type="compositionally biased region" description="Basic and acidic residues" evidence="13">
    <location>
        <begin position="868"/>
        <end position="878"/>
    </location>
</feature>
<evidence type="ECO:0000259" key="15">
    <source>
        <dbReference type="PROSITE" id="PS50195"/>
    </source>
</evidence>
<keyword evidence="5" id="KW-0963">Cytoplasm</keyword>
<dbReference type="SUPFAM" id="SSF103657">
    <property type="entry name" value="BAR/IMD domain-like"/>
    <property type="match status" value="1"/>
</dbReference>
<dbReference type="GO" id="GO:0015031">
    <property type="term" value="P:protein transport"/>
    <property type="evidence" value="ECO:0007669"/>
    <property type="project" value="TreeGrafter"/>
</dbReference>
<dbReference type="GO" id="GO:0035091">
    <property type="term" value="F:phosphatidylinositol binding"/>
    <property type="evidence" value="ECO:0007669"/>
    <property type="project" value="InterPro"/>
</dbReference>
<organism evidence="16 17">
    <name type="scientific">Xylaria grammica</name>
    <dbReference type="NCBI Taxonomy" id="363999"/>
    <lineage>
        <taxon>Eukaryota</taxon>
        <taxon>Fungi</taxon>
        <taxon>Dikarya</taxon>
        <taxon>Ascomycota</taxon>
        <taxon>Pezizomycotina</taxon>
        <taxon>Sordariomycetes</taxon>
        <taxon>Xylariomycetidae</taxon>
        <taxon>Xylariales</taxon>
        <taxon>Xylariaceae</taxon>
        <taxon>Xylaria</taxon>
    </lineage>
</organism>
<comment type="subcellular location">
    <subcellularLocation>
        <location evidence="2">Cytoplasm</location>
    </subcellularLocation>
    <subcellularLocation>
        <location evidence="1">Endosome membrane</location>
        <topology evidence="1">Peripheral membrane protein</topology>
    </subcellularLocation>
</comment>
<dbReference type="FunFam" id="3.30.1520.10:FF:000035">
    <property type="entry name" value="Sorting nexin-4 protein"/>
    <property type="match status" value="1"/>
</dbReference>
<evidence type="ECO:0000256" key="6">
    <source>
        <dbReference type="ARBA" id="ARBA00022753"/>
    </source>
</evidence>
<dbReference type="GO" id="GO:0034727">
    <property type="term" value="P:piecemeal microautophagy of the nucleus"/>
    <property type="evidence" value="ECO:0007669"/>
    <property type="project" value="TreeGrafter"/>
</dbReference>
<feature type="compositionally biased region" description="Polar residues" evidence="13">
    <location>
        <begin position="847"/>
        <end position="857"/>
    </location>
</feature>
<evidence type="ECO:0000256" key="13">
    <source>
        <dbReference type="SAM" id="MobiDB-lite"/>
    </source>
</evidence>
<dbReference type="GO" id="GO:0032456">
    <property type="term" value="P:endocytic recycling"/>
    <property type="evidence" value="ECO:0007669"/>
    <property type="project" value="TreeGrafter"/>
</dbReference>
<dbReference type="FunFam" id="1.20.1270.60:FF:000042">
    <property type="entry name" value="Vacuolar targeting protein Atg24"/>
    <property type="match status" value="1"/>
</dbReference>
<protein>
    <recommendedName>
        <fullName evidence="10">Sorting nexin-4</fullName>
    </recommendedName>
    <alternativeName>
        <fullName evidence="11">Autophagy-related protein 24</fullName>
    </alternativeName>
</protein>
<comment type="caution">
    <text evidence="16">The sequence shown here is derived from an EMBL/GenBank/DDBJ whole genome shotgun (WGS) entry which is preliminary data.</text>
</comment>
<evidence type="ECO:0000256" key="4">
    <source>
        <dbReference type="ARBA" id="ARBA00022448"/>
    </source>
</evidence>
<evidence type="ECO:0000256" key="3">
    <source>
        <dbReference type="ARBA" id="ARBA00010883"/>
    </source>
</evidence>
<evidence type="ECO:0000313" key="16">
    <source>
        <dbReference type="EMBL" id="RWA05679.1"/>
    </source>
</evidence>
<sequence length="1288" mass="145974">MFYPGCRATYRFFSYRAPQVESDEPEDMWGSVFDDFKVWLTGSPFMLLLGTILLSYGAYSASSFTMRSTYFCSPLADPGSFLMFIQLAGLFAEATIIILSWRVLSWARTTRSRLRTLGGILLITSFVTCIPLLLTQFSRRGEIVGHQSLRGVNPLYIFDTLVTGIVVATLIISASLMICDTSPLEPITLATFVSGALASVGNVLLVGTYQQTSAAPPLLILGTISLGFTIFAYAGNMRSIIFIRRAFFVLLLLILMVSSVVYTSQTQTMFTRHPVDDLVYKNRIEADRWLRHATVSTTLKLAVKEYEERHHGRKPPRNFDKWFEFARERKSVVIDRFDQMEKDLLPFWGLRPKDIRDGLEFLKGQPNIGIIRIADSKVVHNSPADLSHQQILNDVVTLISGFAEHLPTMEIAINLQERPRVLVPWNEIHKLRTKANQPGFQLMPGRLGKRDNLDILTEEDVATKQRTGLSGPTQPYIAAHQFRQLQVLACPPGSSSRSGVSWDVRDFCASCTSPHSKEQFLENWQVALDPCHQPDIFNLHDFHTTPHQFELYQDLLPLFSGSKTASFSDLLIPLTRGGLKQDHDSKTFNQKRDVVLWQGDVEEMPRATHESLHGSHRLRLVHLVQNATAADSIPMLLGMGAGKNSRFRYEDVPTTEGNSILPLQISLSGPAEGCRDVNCELMRNEFGLEPPVTEVDGRYMIVLDTADGPSPNLLQVLRSNSVPVLSSIFQQWFTERLMPWVHFIPIDTRYHALHSTMSYFIGLDGRGMLNGRKQITPARIEDAKWIAQQGRKWAEKAIRKEDMEVYLFRLLLEWGRPEQATPTSPTMAVIDQDNFSNISWQIETNNGVESAESSASMPNIEAEPPSVEDQHHGQDLQRQDPGLSGDVLECTVSEPRKESDGTKDAFVSYLITTNSTFPSFQKPTFTSRRRFTDFVFLSKTLSKDYPACAVPPLPDKQRMEYVRGDRFGPDFTSRRAYSLQRFLSRITLHPILRRAPILHTFLESPDWNATMRSRAARTSIASDQGSGGVFDNFADTFINAFTKVHKHDKRFTEVREKSDKLDEDLAQVEKVVARVVRRETDLETDLRDLTEQFQKLVTLEPGVESAVHGFAASIEDSAAGLRKLREHTDQDYLGSLRDMQAYSLALKNLLKAREQKQLDHEQLTEYLNKSTLTGTRWPQGMEALIEDVRGVDHEASRRERQRKLEIRIDELTTEVERAKKTSQMFDEEVVKEVVDFERIKRVELKGQFGALADAHVKFYGGVVDVWEQYIRDMEKEGIKPPTFAGEGS</sequence>
<feature type="transmembrane region" description="Helical" evidence="14">
    <location>
        <begin position="116"/>
        <end position="135"/>
    </location>
</feature>
<dbReference type="STRING" id="363999.A0A439CU35"/>
<dbReference type="PANTHER" id="PTHR45949">
    <property type="entry name" value="SORTING NEXIN-4"/>
    <property type="match status" value="1"/>
</dbReference>
<evidence type="ECO:0000313" key="17">
    <source>
        <dbReference type="Proteomes" id="UP000286045"/>
    </source>
</evidence>
<evidence type="ECO:0000256" key="12">
    <source>
        <dbReference type="SAM" id="Coils"/>
    </source>
</evidence>
<dbReference type="CDD" id="cd07628">
    <property type="entry name" value="BAR_Atg24p"/>
    <property type="match status" value="1"/>
</dbReference>
<evidence type="ECO:0000256" key="8">
    <source>
        <dbReference type="ARBA" id="ARBA00023121"/>
    </source>
</evidence>
<keyword evidence="14" id="KW-0812">Transmembrane</keyword>
<dbReference type="GO" id="GO:0000422">
    <property type="term" value="P:autophagy of mitochondrion"/>
    <property type="evidence" value="ECO:0007669"/>
    <property type="project" value="TreeGrafter"/>
</dbReference>
<dbReference type="InterPro" id="IPR036871">
    <property type="entry name" value="PX_dom_sf"/>
</dbReference>
<feature type="transmembrane region" description="Helical" evidence="14">
    <location>
        <begin position="215"/>
        <end position="234"/>
    </location>
</feature>
<feature type="domain" description="PX" evidence="15">
    <location>
        <begin position="887"/>
        <end position="1009"/>
    </location>
</feature>
<dbReference type="Gene3D" id="1.20.1270.60">
    <property type="entry name" value="Arfaptin homology (AH) domain/BAR domain"/>
    <property type="match status" value="1"/>
</dbReference>
<dbReference type="GO" id="GO:0000407">
    <property type="term" value="C:phagophore assembly site"/>
    <property type="evidence" value="ECO:0007669"/>
    <property type="project" value="TreeGrafter"/>
</dbReference>
<dbReference type="SMART" id="SM00312">
    <property type="entry name" value="PX"/>
    <property type="match status" value="1"/>
</dbReference>
<evidence type="ECO:0000256" key="5">
    <source>
        <dbReference type="ARBA" id="ARBA00022490"/>
    </source>
</evidence>
<dbReference type="CDD" id="cd06863">
    <property type="entry name" value="PX_Atg24p"/>
    <property type="match status" value="1"/>
</dbReference>
<dbReference type="InterPro" id="IPR006598">
    <property type="entry name" value="CAP10"/>
</dbReference>
<evidence type="ECO:0000256" key="14">
    <source>
        <dbReference type="SAM" id="Phobius"/>
    </source>
</evidence>
<accession>A0A439CU35</accession>
<dbReference type="GO" id="GO:0005769">
    <property type="term" value="C:early endosome"/>
    <property type="evidence" value="ECO:0007669"/>
    <property type="project" value="TreeGrafter"/>
</dbReference>
<feature type="transmembrane region" description="Helical" evidence="14">
    <location>
        <begin position="189"/>
        <end position="209"/>
    </location>
</feature>
<dbReference type="Pfam" id="PF00787">
    <property type="entry name" value="PX"/>
    <property type="match status" value="1"/>
</dbReference>
<feature type="transmembrane region" description="Helical" evidence="14">
    <location>
        <begin position="38"/>
        <end position="59"/>
    </location>
</feature>
<evidence type="ECO:0000256" key="10">
    <source>
        <dbReference type="ARBA" id="ARBA00040748"/>
    </source>
</evidence>
<keyword evidence="7" id="KW-0072">Autophagy</keyword>
<evidence type="ECO:0000256" key="1">
    <source>
        <dbReference type="ARBA" id="ARBA00004481"/>
    </source>
</evidence>
<evidence type="ECO:0000256" key="11">
    <source>
        <dbReference type="ARBA" id="ARBA00041273"/>
    </source>
</evidence>
<dbReference type="SMART" id="SM00672">
    <property type="entry name" value="CAP10"/>
    <property type="match status" value="1"/>
</dbReference>
<dbReference type="InterPro" id="IPR027267">
    <property type="entry name" value="AH/BAR_dom_sf"/>
</dbReference>
<dbReference type="EMBL" id="RYZI01000412">
    <property type="protein sequence ID" value="RWA05679.1"/>
    <property type="molecule type" value="Genomic_DNA"/>
</dbReference>
<dbReference type="InterPro" id="IPR001683">
    <property type="entry name" value="PX_dom"/>
</dbReference>
<dbReference type="GO" id="GO:0061709">
    <property type="term" value="P:reticulophagy"/>
    <property type="evidence" value="ECO:0007669"/>
    <property type="project" value="TreeGrafter"/>
</dbReference>
<evidence type="ECO:0000256" key="9">
    <source>
        <dbReference type="ARBA" id="ARBA00023136"/>
    </source>
</evidence>
<name>A0A439CU35_9PEZI</name>
<evidence type="ECO:0000256" key="2">
    <source>
        <dbReference type="ARBA" id="ARBA00004496"/>
    </source>
</evidence>
<feature type="region of interest" description="Disordered" evidence="13">
    <location>
        <begin position="847"/>
        <end position="884"/>
    </location>
</feature>
<keyword evidence="6" id="KW-0967">Endosome</keyword>
<reference evidence="16 17" key="1">
    <citation type="submission" date="2018-12" db="EMBL/GenBank/DDBJ databases">
        <title>Draft genome sequence of Xylaria grammica IHI A82.</title>
        <authorList>
            <person name="Buettner E."/>
            <person name="Kellner H."/>
        </authorList>
    </citation>
    <scope>NUCLEOTIDE SEQUENCE [LARGE SCALE GENOMIC DNA]</scope>
    <source>
        <strain evidence="16 17">IHI A82</strain>
    </source>
</reference>
<keyword evidence="12" id="KW-0175">Coiled coil</keyword>
<keyword evidence="4" id="KW-0813">Transport</keyword>
<gene>
    <name evidence="16" type="ORF">EKO27_g9426</name>
</gene>
<keyword evidence="14" id="KW-1133">Transmembrane helix</keyword>
<keyword evidence="8" id="KW-0446">Lipid-binding</keyword>
<proteinExistence type="inferred from homology"/>
<comment type="similarity">
    <text evidence="3">Belongs to the sorting nexin family.</text>
</comment>
<feature type="transmembrane region" description="Helical" evidence="14">
    <location>
        <begin position="246"/>
        <end position="264"/>
    </location>
</feature>